<organism evidence="1 2">
    <name type="scientific">Heracleum sosnowskyi</name>
    <dbReference type="NCBI Taxonomy" id="360622"/>
    <lineage>
        <taxon>Eukaryota</taxon>
        <taxon>Viridiplantae</taxon>
        <taxon>Streptophyta</taxon>
        <taxon>Embryophyta</taxon>
        <taxon>Tracheophyta</taxon>
        <taxon>Spermatophyta</taxon>
        <taxon>Magnoliopsida</taxon>
        <taxon>eudicotyledons</taxon>
        <taxon>Gunneridae</taxon>
        <taxon>Pentapetalae</taxon>
        <taxon>asterids</taxon>
        <taxon>campanulids</taxon>
        <taxon>Apiales</taxon>
        <taxon>Apiaceae</taxon>
        <taxon>Apioideae</taxon>
        <taxon>apioid superclade</taxon>
        <taxon>Tordylieae</taxon>
        <taxon>Tordyliinae</taxon>
        <taxon>Heracleum</taxon>
    </lineage>
</organism>
<dbReference type="AlphaFoldDB" id="A0AAD8MEA6"/>
<reference evidence="1" key="1">
    <citation type="submission" date="2023-02" db="EMBL/GenBank/DDBJ databases">
        <title>Genome of toxic invasive species Heracleum sosnowskyi carries increased number of genes despite the absence of recent whole-genome duplications.</title>
        <authorList>
            <person name="Schelkunov M."/>
            <person name="Shtratnikova V."/>
            <person name="Makarenko M."/>
            <person name="Klepikova A."/>
            <person name="Omelchenko D."/>
            <person name="Novikova G."/>
            <person name="Obukhova E."/>
            <person name="Bogdanov V."/>
            <person name="Penin A."/>
            <person name="Logacheva M."/>
        </authorList>
    </citation>
    <scope>NUCLEOTIDE SEQUENCE</scope>
    <source>
        <strain evidence="1">Hsosn_3</strain>
        <tissue evidence="1">Leaf</tissue>
    </source>
</reference>
<sequence length="115" mass="13018">MIIEANWCLTLDGKEESQDVYFDLNSSELVNMSGKEESQDVYFDLNSSELVNVGHLFETDKTFYSRRNLETFVTDVEKDNNIVIVILSSRGGESNGLGNAVLYLGCERSSHYIHI</sequence>
<name>A0AAD8MEA6_9APIA</name>
<proteinExistence type="predicted"/>
<dbReference type="Proteomes" id="UP001237642">
    <property type="component" value="Unassembled WGS sequence"/>
</dbReference>
<evidence type="ECO:0000313" key="2">
    <source>
        <dbReference type="Proteomes" id="UP001237642"/>
    </source>
</evidence>
<reference evidence="1" key="2">
    <citation type="submission" date="2023-05" db="EMBL/GenBank/DDBJ databases">
        <authorList>
            <person name="Schelkunov M.I."/>
        </authorList>
    </citation>
    <scope>NUCLEOTIDE SEQUENCE</scope>
    <source>
        <strain evidence="1">Hsosn_3</strain>
        <tissue evidence="1">Leaf</tissue>
    </source>
</reference>
<comment type="caution">
    <text evidence="1">The sequence shown here is derived from an EMBL/GenBank/DDBJ whole genome shotgun (WGS) entry which is preliminary data.</text>
</comment>
<protein>
    <submittedName>
        <fullName evidence="1">Uncharacterized protein</fullName>
    </submittedName>
</protein>
<accession>A0AAD8MEA6</accession>
<keyword evidence="2" id="KW-1185">Reference proteome</keyword>
<evidence type="ECO:0000313" key="1">
    <source>
        <dbReference type="EMBL" id="KAK1368973.1"/>
    </source>
</evidence>
<dbReference type="EMBL" id="JAUIZM010000008">
    <property type="protein sequence ID" value="KAK1368973.1"/>
    <property type="molecule type" value="Genomic_DNA"/>
</dbReference>
<gene>
    <name evidence="1" type="ORF">POM88_035065</name>
</gene>